<keyword evidence="2" id="KW-0677">Repeat</keyword>
<feature type="domain" description="Apoptosis-stimulating of p53 protein 2-like RA" evidence="6">
    <location>
        <begin position="11"/>
        <end position="90"/>
    </location>
</feature>
<sequence>MLCFTLFPWLQVILTVYLNDTQQMLTEVPVTPATRVIDVVEYCKEAGEGECHLAEVWNGHERVLPQEVLLLDLLQQWGARRPEVSFYLRHCPSWTQGTAKQTHTHTHTHTQFYPDVSYENIR</sequence>
<protein>
    <recommendedName>
        <fullName evidence="6">Apoptosis-stimulating of p53 protein 2-like RA domain-containing protein</fullName>
    </recommendedName>
</protein>
<dbReference type="Pfam" id="PF21801">
    <property type="entry name" value="ASPP2-like_RA"/>
    <property type="match status" value="1"/>
</dbReference>
<evidence type="ECO:0000259" key="6">
    <source>
        <dbReference type="Pfam" id="PF21801"/>
    </source>
</evidence>
<name>A0A8C2ZCA8_CYCLU</name>
<dbReference type="GeneTree" id="ENSGT00940000153463"/>
<dbReference type="GO" id="GO:0002039">
    <property type="term" value="F:p53 binding"/>
    <property type="evidence" value="ECO:0007669"/>
    <property type="project" value="InterPro"/>
</dbReference>
<comment type="subcellular location">
    <subcellularLocation>
        <location evidence="1">Nucleus</location>
    </subcellularLocation>
</comment>
<dbReference type="Ensembl" id="ENSCLMT00005026379.1">
    <property type="protein sequence ID" value="ENSCLMP00005025242.1"/>
    <property type="gene ID" value="ENSCLMG00005012398.1"/>
</dbReference>
<dbReference type="CDD" id="cd16125">
    <property type="entry name" value="RA_ASPP1_2"/>
    <property type="match status" value="1"/>
</dbReference>
<feature type="signal peptide" evidence="5">
    <location>
        <begin position="1"/>
        <end position="15"/>
    </location>
</feature>
<evidence type="ECO:0000256" key="2">
    <source>
        <dbReference type="ARBA" id="ARBA00022737"/>
    </source>
</evidence>
<dbReference type="PANTHER" id="PTHR24131:SF15">
    <property type="entry name" value="APOPTOSIS-STIMULATING PROTEIN OF P53-LIKE ISOFORM X1"/>
    <property type="match status" value="1"/>
</dbReference>
<reference evidence="7" key="2">
    <citation type="submission" date="2025-09" db="UniProtKB">
        <authorList>
            <consortium name="Ensembl"/>
        </authorList>
    </citation>
    <scope>IDENTIFICATION</scope>
</reference>
<evidence type="ECO:0000256" key="5">
    <source>
        <dbReference type="SAM" id="SignalP"/>
    </source>
</evidence>
<evidence type="ECO:0000256" key="1">
    <source>
        <dbReference type="ARBA" id="ARBA00004123"/>
    </source>
</evidence>
<dbReference type="SUPFAM" id="SSF54236">
    <property type="entry name" value="Ubiquitin-like"/>
    <property type="match status" value="1"/>
</dbReference>
<keyword evidence="3" id="KW-0040">ANK repeat</keyword>
<dbReference type="GO" id="GO:0042981">
    <property type="term" value="P:regulation of apoptotic process"/>
    <property type="evidence" value="ECO:0007669"/>
    <property type="project" value="InterPro"/>
</dbReference>
<keyword evidence="8" id="KW-1185">Reference proteome</keyword>
<feature type="chain" id="PRO_5033981581" description="Apoptosis-stimulating of p53 protein 2-like RA domain-containing protein" evidence="5">
    <location>
        <begin position="16"/>
        <end position="122"/>
    </location>
</feature>
<dbReference type="Proteomes" id="UP000694565">
    <property type="component" value="Unplaced"/>
</dbReference>
<dbReference type="GO" id="GO:0005634">
    <property type="term" value="C:nucleus"/>
    <property type="evidence" value="ECO:0007669"/>
    <property type="project" value="UniProtKB-SubCell"/>
</dbReference>
<dbReference type="AlphaFoldDB" id="A0A8C2ZCA8"/>
<evidence type="ECO:0000256" key="3">
    <source>
        <dbReference type="ARBA" id="ARBA00023043"/>
    </source>
</evidence>
<reference evidence="7" key="1">
    <citation type="submission" date="2025-08" db="UniProtKB">
        <authorList>
            <consortium name="Ensembl"/>
        </authorList>
    </citation>
    <scope>IDENTIFICATION</scope>
</reference>
<keyword evidence="5" id="KW-0732">Signal</keyword>
<dbReference type="Gene3D" id="3.10.20.90">
    <property type="entry name" value="Phosphatidylinositol 3-kinase Catalytic Subunit, Chain A, domain 1"/>
    <property type="match status" value="1"/>
</dbReference>
<proteinExistence type="predicted"/>
<dbReference type="InterPro" id="IPR029071">
    <property type="entry name" value="Ubiquitin-like_domsf"/>
</dbReference>
<evidence type="ECO:0000313" key="8">
    <source>
        <dbReference type="Proteomes" id="UP000694565"/>
    </source>
</evidence>
<accession>A0A8C2ZCA8</accession>
<dbReference type="InterPro" id="IPR048942">
    <property type="entry name" value="ASPP2-like_RA"/>
</dbReference>
<dbReference type="InterPro" id="IPR047163">
    <property type="entry name" value="ASPP1/2"/>
</dbReference>
<evidence type="ECO:0000313" key="7">
    <source>
        <dbReference type="Ensembl" id="ENSCLMP00005025242.1"/>
    </source>
</evidence>
<dbReference type="PANTHER" id="PTHR24131">
    <property type="entry name" value="APOPTOSIS-STIMULATING OF P53 PROTEIN"/>
    <property type="match status" value="1"/>
</dbReference>
<organism evidence="7 8">
    <name type="scientific">Cyclopterus lumpus</name>
    <name type="common">Lumpsucker</name>
    <dbReference type="NCBI Taxonomy" id="8103"/>
    <lineage>
        <taxon>Eukaryota</taxon>
        <taxon>Metazoa</taxon>
        <taxon>Chordata</taxon>
        <taxon>Craniata</taxon>
        <taxon>Vertebrata</taxon>
        <taxon>Euteleostomi</taxon>
        <taxon>Actinopterygii</taxon>
        <taxon>Neopterygii</taxon>
        <taxon>Teleostei</taxon>
        <taxon>Neoteleostei</taxon>
        <taxon>Acanthomorphata</taxon>
        <taxon>Eupercaria</taxon>
        <taxon>Perciformes</taxon>
        <taxon>Cottioidei</taxon>
        <taxon>Cottales</taxon>
        <taxon>Cyclopteridae</taxon>
        <taxon>Cyclopterus</taxon>
    </lineage>
</organism>
<keyword evidence="4" id="KW-0539">Nucleus</keyword>
<evidence type="ECO:0000256" key="4">
    <source>
        <dbReference type="ARBA" id="ARBA00023242"/>
    </source>
</evidence>